<accession>A0ABW4UZK4</accession>
<organism evidence="3 4">
    <name type="scientific">Paenibacillus nicotianae</name>
    <dbReference type="NCBI Taxonomy" id="1526551"/>
    <lineage>
        <taxon>Bacteria</taxon>
        <taxon>Bacillati</taxon>
        <taxon>Bacillota</taxon>
        <taxon>Bacilli</taxon>
        <taxon>Bacillales</taxon>
        <taxon>Paenibacillaceae</taxon>
        <taxon>Paenibacillus</taxon>
    </lineage>
</organism>
<evidence type="ECO:0000313" key="3">
    <source>
        <dbReference type="EMBL" id="MFD1992451.1"/>
    </source>
</evidence>
<feature type="signal peptide" evidence="2">
    <location>
        <begin position="1"/>
        <end position="34"/>
    </location>
</feature>
<evidence type="ECO:0000256" key="2">
    <source>
        <dbReference type="SAM" id="SignalP"/>
    </source>
</evidence>
<sequence>MTKATKSRPSRVVVLGSIALLLAMMTGCQQSNSAAPATSEQPSTTASTSTQTTDNTSNNNTNSTSTSSTADTTTFTEEQVEQAIQFASNYKKDQYTVGEEYKKNTSLEEMIELEMKKNESYLTEKQLQYQTVSRTLTLPMQLAVKKQSTLSPQDLEIHKKEPQTKQGVLQLSYTMKIAFANGEPSIPVEGELQLQPTADTWEVSYDVFNHNDLFNIIKAKS</sequence>
<evidence type="ECO:0008006" key="5">
    <source>
        <dbReference type="Google" id="ProtNLM"/>
    </source>
</evidence>
<dbReference type="Proteomes" id="UP001597403">
    <property type="component" value="Unassembled WGS sequence"/>
</dbReference>
<keyword evidence="4" id="KW-1185">Reference proteome</keyword>
<evidence type="ECO:0000256" key="1">
    <source>
        <dbReference type="SAM" id="MobiDB-lite"/>
    </source>
</evidence>
<comment type="caution">
    <text evidence="3">The sequence shown here is derived from an EMBL/GenBank/DDBJ whole genome shotgun (WGS) entry which is preliminary data.</text>
</comment>
<name>A0ABW4UZK4_9BACL</name>
<reference evidence="4" key="1">
    <citation type="journal article" date="2019" name="Int. J. Syst. Evol. Microbiol.">
        <title>The Global Catalogue of Microorganisms (GCM) 10K type strain sequencing project: providing services to taxonomists for standard genome sequencing and annotation.</title>
        <authorList>
            <consortium name="The Broad Institute Genomics Platform"/>
            <consortium name="The Broad Institute Genome Sequencing Center for Infectious Disease"/>
            <person name="Wu L."/>
            <person name="Ma J."/>
        </authorList>
    </citation>
    <scope>NUCLEOTIDE SEQUENCE [LARGE SCALE GENOMIC DNA]</scope>
    <source>
        <strain evidence="4">CGMCC 1.15067</strain>
    </source>
</reference>
<feature type="region of interest" description="Disordered" evidence="1">
    <location>
        <begin position="32"/>
        <end position="73"/>
    </location>
</feature>
<protein>
    <recommendedName>
        <fullName evidence="5">Lipoprotein</fullName>
    </recommendedName>
</protein>
<dbReference type="EMBL" id="JBHUGF010000011">
    <property type="protein sequence ID" value="MFD1992451.1"/>
    <property type="molecule type" value="Genomic_DNA"/>
</dbReference>
<proteinExistence type="predicted"/>
<dbReference type="PROSITE" id="PS51257">
    <property type="entry name" value="PROKAR_LIPOPROTEIN"/>
    <property type="match status" value="1"/>
</dbReference>
<gene>
    <name evidence="3" type="ORF">ACFSGI_20970</name>
</gene>
<evidence type="ECO:0000313" key="4">
    <source>
        <dbReference type="Proteomes" id="UP001597403"/>
    </source>
</evidence>
<keyword evidence="2" id="KW-0732">Signal</keyword>
<dbReference type="RefSeq" id="WP_204826146.1">
    <property type="nucleotide sequence ID" value="NZ_JBHUGF010000011.1"/>
</dbReference>
<feature type="compositionally biased region" description="Low complexity" evidence="1">
    <location>
        <begin position="33"/>
        <end position="73"/>
    </location>
</feature>
<feature type="chain" id="PRO_5046361805" description="Lipoprotein" evidence="2">
    <location>
        <begin position="35"/>
        <end position="221"/>
    </location>
</feature>